<name>A0A392TN05_9FABA</name>
<evidence type="ECO:0000256" key="1">
    <source>
        <dbReference type="SAM" id="MobiDB-lite"/>
    </source>
</evidence>
<sequence>MKIEELQSSLEAHELMVFDRGSERSNQHALQAQTNKKYGNSKNVKKKGKGKTNWSNN</sequence>
<organism evidence="2 3">
    <name type="scientific">Trifolium medium</name>
    <dbReference type="NCBI Taxonomy" id="97028"/>
    <lineage>
        <taxon>Eukaryota</taxon>
        <taxon>Viridiplantae</taxon>
        <taxon>Streptophyta</taxon>
        <taxon>Embryophyta</taxon>
        <taxon>Tracheophyta</taxon>
        <taxon>Spermatophyta</taxon>
        <taxon>Magnoliopsida</taxon>
        <taxon>eudicotyledons</taxon>
        <taxon>Gunneridae</taxon>
        <taxon>Pentapetalae</taxon>
        <taxon>rosids</taxon>
        <taxon>fabids</taxon>
        <taxon>Fabales</taxon>
        <taxon>Fabaceae</taxon>
        <taxon>Papilionoideae</taxon>
        <taxon>50 kb inversion clade</taxon>
        <taxon>NPAAA clade</taxon>
        <taxon>Hologalegina</taxon>
        <taxon>IRL clade</taxon>
        <taxon>Trifolieae</taxon>
        <taxon>Trifolium</taxon>
    </lineage>
</organism>
<comment type="caution">
    <text evidence="2">The sequence shown here is derived from an EMBL/GenBank/DDBJ whole genome shotgun (WGS) entry which is preliminary data.</text>
</comment>
<dbReference type="EMBL" id="LXQA010607392">
    <property type="protein sequence ID" value="MCI61837.1"/>
    <property type="molecule type" value="Genomic_DNA"/>
</dbReference>
<evidence type="ECO:0000313" key="3">
    <source>
        <dbReference type="Proteomes" id="UP000265520"/>
    </source>
</evidence>
<feature type="non-terminal residue" evidence="2">
    <location>
        <position position="57"/>
    </location>
</feature>
<keyword evidence="3" id="KW-1185">Reference proteome</keyword>
<dbReference type="AlphaFoldDB" id="A0A392TN05"/>
<reference evidence="2 3" key="1">
    <citation type="journal article" date="2018" name="Front. Plant Sci.">
        <title>Red Clover (Trifolium pratense) and Zigzag Clover (T. medium) - A Picture of Genomic Similarities and Differences.</title>
        <authorList>
            <person name="Dluhosova J."/>
            <person name="Istvanek J."/>
            <person name="Nedelnik J."/>
            <person name="Repkova J."/>
        </authorList>
    </citation>
    <scope>NUCLEOTIDE SEQUENCE [LARGE SCALE GENOMIC DNA]</scope>
    <source>
        <strain evidence="3">cv. 10/8</strain>
        <tissue evidence="2">Leaf</tissue>
    </source>
</reference>
<proteinExistence type="predicted"/>
<dbReference type="Proteomes" id="UP000265520">
    <property type="component" value="Unassembled WGS sequence"/>
</dbReference>
<evidence type="ECO:0000313" key="2">
    <source>
        <dbReference type="EMBL" id="MCI61837.1"/>
    </source>
</evidence>
<accession>A0A392TN05</accession>
<feature type="region of interest" description="Disordered" evidence="1">
    <location>
        <begin position="21"/>
        <end position="57"/>
    </location>
</feature>
<protein>
    <submittedName>
        <fullName evidence="2">Uncharacterized protein</fullName>
    </submittedName>
</protein>